<evidence type="ECO:0000313" key="2">
    <source>
        <dbReference type="EMBL" id="ODR97071.1"/>
    </source>
</evidence>
<comment type="caution">
    <text evidence="2">The sequence shown here is derived from an EMBL/GenBank/DDBJ whole genome shotgun (WGS) entry which is preliminary data.</text>
</comment>
<gene>
    <name evidence="2" type="ORF">AUC69_13245</name>
</gene>
<keyword evidence="3" id="KW-1185">Reference proteome</keyword>
<dbReference type="STRING" id="1774969.AUC69_13245"/>
<dbReference type="Proteomes" id="UP000094472">
    <property type="component" value="Unassembled WGS sequence"/>
</dbReference>
<feature type="region of interest" description="Disordered" evidence="1">
    <location>
        <begin position="43"/>
        <end position="64"/>
    </location>
</feature>
<evidence type="ECO:0000256" key="1">
    <source>
        <dbReference type="SAM" id="MobiDB-lite"/>
    </source>
</evidence>
<name>A0A1E3VUX4_9HYPH</name>
<dbReference type="EMBL" id="LPWF01000027">
    <property type="protein sequence ID" value="ODR97071.1"/>
    <property type="molecule type" value="Genomic_DNA"/>
</dbReference>
<accession>A0A1E3VUX4</accession>
<sequence>MDLDVLRAEPGGAEDGLGVVADQRFGFRVADDAGASAVVDAMRPPISPATSPARSRSGTLSGRD</sequence>
<dbReference type="AlphaFoldDB" id="A0A1E3VUX4"/>
<proteinExistence type="predicted"/>
<protein>
    <submittedName>
        <fullName evidence="2">Uncharacterized protein</fullName>
    </submittedName>
</protein>
<organism evidence="2 3">
    <name type="scientific">Methyloceanibacter superfactus</name>
    <dbReference type="NCBI Taxonomy" id="1774969"/>
    <lineage>
        <taxon>Bacteria</taxon>
        <taxon>Pseudomonadati</taxon>
        <taxon>Pseudomonadota</taxon>
        <taxon>Alphaproteobacteria</taxon>
        <taxon>Hyphomicrobiales</taxon>
        <taxon>Hyphomicrobiaceae</taxon>
        <taxon>Methyloceanibacter</taxon>
    </lineage>
</organism>
<feature type="compositionally biased region" description="Polar residues" evidence="1">
    <location>
        <begin position="48"/>
        <end position="64"/>
    </location>
</feature>
<reference evidence="2 3" key="1">
    <citation type="journal article" date="2016" name="Environ. Microbiol.">
        <title>New Methyloceanibacter diversity from North Sea sediments includes methanotroph containing solely the soluble methane monooxygenase.</title>
        <authorList>
            <person name="Vekeman B."/>
            <person name="Kerckhof F.M."/>
            <person name="Cremers G."/>
            <person name="de Vos P."/>
            <person name="Vandamme P."/>
            <person name="Boon N."/>
            <person name="Op den Camp H.J."/>
            <person name="Heylen K."/>
        </authorList>
    </citation>
    <scope>NUCLEOTIDE SEQUENCE [LARGE SCALE GENOMIC DNA]</scope>
    <source>
        <strain evidence="2 3">R-67175</strain>
    </source>
</reference>
<evidence type="ECO:0000313" key="3">
    <source>
        <dbReference type="Proteomes" id="UP000094472"/>
    </source>
</evidence>